<dbReference type="EMBL" id="DWWV01000173">
    <property type="protein sequence ID" value="HJC11612.1"/>
    <property type="molecule type" value="Genomic_DNA"/>
</dbReference>
<feature type="transmembrane region" description="Helical" evidence="1">
    <location>
        <begin position="12"/>
        <end position="29"/>
    </location>
</feature>
<keyword evidence="1" id="KW-0472">Membrane</keyword>
<organism evidence="2 3">
    <name type="scientific">Candidatus Blautia merdigallinarum</name>
    <dbReference type="NCBI Taxonomy" id="2838495"/>
    <lineage>
        <taxon>Bacteria</taxon>
        <taxon>Bacillati</taxon>
        <taxon>Bacillota</taxon>
        <taxon>Clostridia</taxon>
        <taxon>Lachnospirales</taxon>
        <taxon>Lachnospiraceae</taxon>
        <taxon>Blautia</taxon>
    </lineage>
</organism>
<dbReference type="PANTHER" id="PTHR33361:SF2">
    <property type="entry name" value="DUF885 DOMAIN-CONTAINING PROTEIN"/>
    <property type="match status" value="1"/>
</dbReference>
<dbReference type="PANTHER" id="PTHR33361">
    <property type="entry name" value="GLR0591 PROTEIN"/>
    <property type="match status" value="1"/>
</dbReference>
<dbReference type="Pfam" id="PF05960">
    <property type="entry name" value="DUF885"/>
    <property type="match status" value="1"/>
</dbReference>
<proteinExistence type="predicted"/>
<dbReference type="AlphaFoldDB" id="A0A9D2N6Q8"/>
<reference evidence="2" key="2">
    <citation type="submission" date="2021-04" db="EMBL/GenBank/DDBJ databases">
        <authorList>
            <person name="Gilroy R."/>
        </authorList>
    </citation>
    <scope>NUCLEOTIDE SEQUENCE</scope>
    <source>
        <strain evidence="2">ChiSxjej6B18-287</strain>
    </source>
</reference>
<gene>
    <name evidence="2" type="ORF">H9935_12580</name>
</gene>
<evidence type="ECO:0000313" key="3">
    <source>
        <dbReference type="Proteomes" id="UP000823893"/>
    </source>
</evidence>
<protein>
    <submittedName>
        <fullName evidence="2">DUF885 domain-containing protein</fullName>
    </submittedName>
</protein>
<reference evidence="2" key="1">
    <citation type="journal article" date="2021" name="PeerJ">
        <title>Extensive microbial diversity within the chicken gut microbiome revealed by metagenomics and culture.</title>
        <authorList>
            <person name="Gilroy R."/>
            <person name="Ravi A."/>
            <person name="Getino M."/>
            <person name="Pursley I."/>
            <person name="Horton D.L."/>
            <person name="Alikhan N.F."/>
            <person name="Baker D."/>
            <person name="Gharbi K."/>
            <person name="Hall N."/>
            <person name="Watson M."/>
            <person name="Adriaenssens E.M."/>
            <person name="Foster-Nyarko E."/>
            <person name="Jarju S."/>
            <person name="Secka A."/>
            <person name="Antonio M."/>
            <person name="Oren A."/>
            <person name="Chaudhuri R.R."/>
            <person name="La Ragione R."/>
            <person name="Hildebrand F."/>
            <person name="Pallen M.J."/>
        </authorList>
    </citation>
    <scope>NUCLEOTIDE SEQUENCE</scope>
    <source>
        <strain evidence="2">ChiSxjej6B18-287</strain>
    </source>
</reference>
<dbReference type="Proteomes" id="UP000823893">
    <property type="component" value="Unassembled WGS sequence"/>
</dbReference>
<keyword evidence="1" id="KW-1133">Transmembrane helix</keyword>
<accession>A0A9D2N6Q8</accession>
<sequence length="590" mass="68050">MKAFSAFKRKHLIFPLFLILLTGSFLFVFRSCHPESEDTRFEKYIEKIFREEMQTNTLNLHYTLAYPEDYGIQDYEISLGTMEPEALEKSLKETEKFHKILESFDPSGMSRENQILYDILSLEFSSQVSLGSSYLLQEPLGPNLGIQAQLPILLSEYTFRTSADIKDYFSLLAQLPDYFQGILEFERKKAEEGLFMSDTSADRIIQQCQSFMETGRENYLCTMFQQRVDELLDKKQISSQQAESFIQMHEKLMDQFVFPAYLTLSQGLEKLKGQGKNSGGLVYLENGKDYYEYLIQRTVGDYRSPEKILQSLFEQLQTDYGKIQAHLAADPEIIAKSYSLPASDLSPEQMLDYLQHVITDDFPRLEVEDYEIKYVPESMEEFSSPAFYLTPPVDTLTPNTIYINQSSQVSQAELFTTLAHEGFPGHLYQTVYFGGQEHHPIRELLSCSGYIEGWATYVESLSYGYASPFLHTDPEVMDFLCLNRSISLCLYSILDLGIHYQGWNLQTTSDTLGVFGITDQETCKEIFQYIVENPANYLKYYLGYLNFVSLKDRAQKEAGNSFSLKDFHEDLLDIGPAPFPVIEKYLFKEE</sequence>
<evidence type="ECO:0000256" key="1">
    <source>
        <dbReference type="SAM" id="Phobius"/>
    </source>
</evidence>
<evidence type="ECO:0000313" key="2">
    <source>
        <dbReference type="EMBL" id="HJC11612.1"/>
    </source>
</evidence>
<name>A0A9D2N6Q8_9FIRM</name>
<comment type="caution">
    <text evidence="2">The sequence shown here is derived from an EMBL/GenBank/DDBJ whole genome shotgun (WGS) entry which is preliminary data.</text>
</comment>
<keyword evidence="1" id="KW-0812">Transmembrane</keyword>
<dbReference type="InterPro" id="IPR010281">
    <property type="entry name" value="DUF885"/>
</dbReference>